<comment type="caution">
    <text evidence="2">The sequence shown here is derived from an EMBL/GenBank/DDBJ whole genome shotgun (WGS) entry which is preliminary data.</text>
</comment>
<evidence type="ECO:0000313" key="3">
    <source>
        <dbReference type="Proteomes" id="UP001152087"/>
    </source>
</evidence>
<dbReference type="AlphaFoldDB" id="A0A9W8RA98"/>
<accession>A0A9W8RA98</accession>
<keyword evidence="1" id="KW-1133">Transmembrane helix</keyword>
<evidence type="ECO:0000256" key="1">
    <source>
        <dbReference type="SAM" id="Phobius"/>
    </source>
</evidence>
<keyword evidence="1" id="KW-0812">Transmembrane</keyword>
<gene>
    <name evidence="2" type="ORF">NW755_005007</name>
</gene>
<dbReference type="EMBL" id="JAOQAV010000010">
    <property type="protein sequence ID" value="KAJ4190797.1"/>
    <property type="molecule type" value="Genomic_DNA"/>
</dbReference>
<keyword evidence="3" id="KW-1185">Reference proteome</keyword>
<name>A0A9W8RA98_9HYPO</name>
<dbReference type="Proteomes" id="UP001152087">
    <property type="component" value="Unassembled WGS sequence"/>
</dbReference>
<organism evidence="2 3">
    <name type="scientific">Fusarium falciforme</name>
    <dbReference type="NCBI Taxonomy" id="195108"/>
    <lineage>
        <taxon>Eukaryota</taxon>
        <taxon>Fungi</taxon>
        <taxon>Dikarya</taxon>
        <taxon>Ascomycota</taxon>
        <taxon>Pezizomycotina</taxon>
        <taxon>Sordariomycetes</taxon>
        <taxon>Hypocreomycetidae</taxon>
        <taxon>Hypocreales</taxon>
        <taxon>Nectriaceae</taxon>
        <taxon>Fusarium</taxon>
        <taxon>Fusarium solani species complex</taxon>
    </lineage>
</organism>
<proteinExistence type="predicted"/>
<reference evidence="2" key="1">
    <citation type="submission" date="2022-09" db="EMBL/GenBank/DDBJ databases">
        <title>Fusarium specimens isolated from Avocado Roots.</title>
        <authorList>
            <person name="Stajich J."/>
            <person name="Roper C."/>
            <person name="Heimlech-Rivalta G."/>
        </authorList>
    </citation>
    <scope>NUCLEOTIDE SEQUENCE</scope>
    <source>
        <strain evidence="2">A02</strain>
    </source>
</reference>
<sequence length="76" mass="8514">MANSHDSDFDPLLEPVAEESGIGAGLTIFIVLLLSLSVYIHAVGSWRRYRRKNQETVIISVHVEEPVFVAFNLDDD</sequence>
<feature type="transmembrane region" description="Helical" evidence="1">
    <location>
        <begin position="20"/>
        <end position="42"/>
    </location>
</feature>
<evidence type="ECO:0000313" key="2">
    <source>
        <dbReference type="EMBL" id="KAJ4190797.1"/>
    </source>
</evidence>
<protein>
    <submittedName>
        <fullName evidence="2">Uncharacterized protein</fullName>
    </submittedName>
</protein>
<keyword evidence="1" id="KW-0472">Membrane</keyword>